<evidence type="ECO:0000256" key="2">
    <source>
        <dbReference type="ARBA" id="ARBA00012466"/>
    </source>
</evidence>
<evidence type="ECO:0000256" key="6">
    <source>
        <dbReference type="ARBA" id="ARBA00022960"/>
    </source>
</evidence>
<evidence type="ECO:0000256" key="8">
    <source>
        <dbReference type="ARBA" id="ARBA00023315"/>
    </source>
</evidence>
<evidence type="ECO:0000256" key="4">
    <source>
        <dbReference type="ARBA" id="ARBA00022490"/>
    </source>
</evidence>
<dbReference type="GO" id="GO:0016755">
    <property type="term" value="F:aminoacyltransferase activity"/>
    <property type="evidence" value="ECO:0007669"/>
    <property type="project" value="InterPro"/>
</dbReference>
<keyword evidence="5" id="KW-0808">Transferase</keyword>
<dbReference type="EC" id="2.3.2.17" evidence="2"/>
<dbReference type="PANTHER" id="PTHR36174">
    <property type="entry name" value="LIPID II:GLYCINE GLYCYLTRANSFERASE"/>
    <property type="match status" value="1"/>
</dbReference>
<dbReference type="GO" id="GO:0009252">
    <property type="term" value="P:peptidoglycan biosynthetic process"/>
    <property type="evidence" value="ECO:0007669"/>
    <property type="project" value="UniProtKB-KW"/>
</dbReference>
<dbReference type="RefSeq" id="WP_248027554.1">
    <property type="nucleotide sequence ID" value="NZ_CP118733.1"/>
</dbReference>
<comment type="similarity">
    <text evidence="1">Belongs to the FemABX family.</text>
</comment>
<dbReference type="Gene3D" id="3.40.630.30">
    <property type="match status" value="2"/>
</dbReference>
<keyword evidence="7" id="KW-0573">Peptidoglycan synthesis</keyword>
<accession>A0AA97AAP3</accession>
<keyword evidence="9" id="KW-0961">Cell wall biogenesis/degradation</keyword>
<dbReference type="Pfam" id="PF02388">
    <property type="entry name" value="FemAB"/>
    <property type="match status" value="1"/>
</dbReference>
<name>A0AA97AAP3_9STRE</name>
<comment type="catalytic activity">
    <reaction evidence="12">
        <text>beta-D-GlcNAc-(1-&gt;4)-Mur2Ac(oyl-L-Ala-D-isoglutaminyl-L-Lys-(N(6)-Gly)-D-Ala-D-Ala)-di-trans,octa-cis-undecaprenyl diphosphate + 2 glycyl-tRNA(Gly) = MurNAc-L-Ala-D-isoglutaminyl-L-Lys-(N(6)-tri-Gly)-D-Ala-D-Ala-diphospho-di-trans,octa-cis-undecaprenyl-GlcNAc + 2 tRNA(Gly) + 2 H(+)</text>
        <dbReference type="Rhea" id="RHEA:30439"/>
        <dbReference type="Rhea" id="RHEA-COMP:9664"/>
        <dbReference type="Rhea" id="RHEA-COMP:9683"/>
        <dbReference type="ChEBI" id="CHEBI:15378"/>
        <dbReference type="ChEBI" id="CHEBI:62234"/>
        <dbReference type="ChEBI" id="CHEBI:62235"/>
        <dbReference type="ChEBI" id="CHEBI:78442"/>
        <dbReference type="ChEBI" id="CHEBI:78522"/>
        <dbReference type="EC" id="2.3.2.17"/>
    </reaction>
</comment>
<dbReference type="Proteomes" id="UP001304088">
    <property type="component" value="Chromosome"/>
</dbReference>
<dbReference type="Gene3D" id="1.20.58.90">
    <property type="match status" value="1"/>
</dbReference>
<evidence type="ECO:0000256" key="11">
    <source>
        <dbReference type="ARBA" id="ARBA00032233"/>
    </source>
</evidence>
<reference evidence="13 14" key="1">
    <citation type="submission" date="2023-02" db="EMBL/GenBank/DDBJ databases">
        <title>Streptococcus sp. Genome Sequencing and Assembly.</title>
        <authorList>
            <person name="Shore S.M."/>
            <person name="Nicholson T.L."/>
        </authorList>
    </citation>
    <scope>NUCLEOTIDE SEQUENCE [LARGE SCALE GENOMIC DNA]</scope>
    <source>
        <strain evidence="13 14">29896</strain>
    </source>
</reference>
<dbReference type="InterPro" id="IPR010978">
    <property type="entry name" value="tRNA-bd_arm"/>
</dbReference>
<evidence type="ECO:0000256" key="12">
    <source>
        <dbReference type="ARBA" id="ARBA00047483"/>
    </source>
</evidence>
<dbReference type="GO" id="GO:0000166">
    <property type="term" value="F:nucleotide binding"/>
    <property type="evidence" value="ECO:0007669"/>
    <property type="project" value="InterPro"/>
</dbReference>
<evidence type="ECO:0000256" key="3">
    <source>
        <dbReference type="ARBA" id="ARBA00016236"/>
    </source>
</evidence>
<dbReference type="InterPro" id="IPR050644">
    <property type="entry name" value="PG_Glycine_Bridge_Synth"/>
</dbReference>
<dbReference type="PANTHER" id="PTHR36174:SF2">
    <property type="entry name" value="AMINOACYLTRANSFERASE FEMA"/>
    <property type="match status" value="1"/>
</dbReference>
<dbReference type="EMBL" id="CP118733">
    <property type="protein sequence ID" value="WNY47661.1"/>
    <property type="molecule type" value="Genomic_DNA"/>
</dbReference>
<dbReference type="GO" id="GO:0008360">
    <property type="term" value="P:regulation of cell shape"/>
    <property type="evidence" value="ECO:0007669"/>
    <property type="project" value="UniProtKB-KW"/>
</dbReference>
<gene>
    <name evidence="13" type="ORF">PXH68_02820</name>
</gene>
<evidence type="ECO:0000256" key="5">
    <source>
        <dbReference type="ARBA" id="ARBA00022679"/>
    </source>
</evidence>
<proteinExistence type="inferred from homology"/>
<organism evidence="13 14">
    <name type="scientific">Streptococcus suivaginalis</name>
    <dbReference type="NCBI Taxonomy" id="3028082"/>
    <lineage>
        <taxon>Bacteria</taxon>
        <taxon>Bacillati</taxon>
        <taxon>Bacillota</taxon>
        <taxon>Bacilli</taxon>
        <taxon>Lactobacillales</taxon>
        <taxon>Streptococcaceae</taxon>
        <taxon>Streptococcus</taxon>
    </lineage>
</organism>
<evidence type="ECO:0000313" key="13">
    <source>
        <dbReference type="EMBL" id="WNY47661.1"/>
    </source>
</evidence>
<dbReference type="AlphaFoldDB" id="A0AA97AAP3"/>
<evidence type="ECO:0000256" key="7">
    <source>
        <dbReference type="ARBA" id="ARBA00022984"/>
    </source>
</evidence>
<evidence type="ECO:0000256" key="1">
    <source>
        <dbReference type="ARBA" id="ARBA00009943"/>
    </source>
</evidence>
<evidence type="ECO:0000256" key="10">
    <source>
        <dbReference type="ARBA" id="ARBA00030706"/>
    </source>
</evidence>
<dbReference type="PROSITE" id="PS51191">
    <property type="entry name" value="FEMABX"/>
    <property type="match status" value="1"/>
</dbReference>
<dbReference type="SUPFAM" id="SSF55729">
    <property type="entry name" value="Acyl-CoA N-acyltransferases (Nat)"/>
    <property type="match status" value="2"/>
</dbReference>
<evidence type="ECO:0000256" key="9">
    <source>
        <dbReference type="ARBA" id="ARBA00023316"/>
    </source>
</evidence>
<dbReference type="KEGG" id="ssuv:PXH68_02820"/>
<dbReference type="InterPro" id="IPR016181">
    <property type="entry name" value="Acyl_CoA_acyltransferase"/>
</dbReference>
<dbReference type="SUPFAM" id="SSF46589">
    <property type="entry name" value="tRNA-binding arm"/>
    <property type="match status" value="1"/>
</dbReference>
<protein>
    <recommendedName>
        <fullName evidence="3">Aminoacyltransferase FemA</fullName>
        <ecNumber evidence="2">2.3.2.17</ecNumber>
    </recommendedName>
    <alternativeName>
        <fullName evidence="11">Factor essential for expression of methicillin resistance A</fullName>
    </alternativeName>
    <alternativeName>
        <fullName evidence="10">N-acetylmuramoyl-L-alanyl-D-glutamyl-L-lysyl-(N6-glycyl)-D-alanyl-D-alanine-diphosphoundecaprenyl-N-acetylglucosamine:glycine glycyltransferase</fullName>
    </alternativeName>
</protein>
<dbReference type="GO" id="GO:0071555">
    <property type="term" value="P:cell wall organization"/>
    <property type="evidence" value="ECO:0007669"/>
    <property type="project" value="UniProtKB-KW"/>
</dbReference>
<evidence type="ECO:0000313" key="14">
    <source>
        <dbReference type="Proteomes" id="UP001304088"/>
    </source>
</evidence>
<keyword evidence="14" id="KW-1185">Reference proteome</keyword>
<sequence length="412" mass="47605">MTFRTISKEEFLEHCQLATSKSFLQSPEMATLLEKRGFTVSFLGLWNPQQELVISALIYTKKMFGGIYMELNAGPVSTDDNYLPDFYKHLKEYATTNGVLELVVKPAQDYQQFDSDGQPTSPENQEEITYLTNLGYQHDGLKTGYPGGEPDWHYVKDLTGIQSENLIASFSKKGRPIMKKVHSFNMKIRPLKRDELHIFKEITSSTSERREYADKGLSYYQDFYDSFASSAEFMVATLNFQEYLQLLLQEQATIQAEMEEIFAVHGPQPDSVKPKTKLKNLNKQLDALQQRIEETNGFLQKYGPKDVVLAGSLFIYTPQEAVYLFSGSYTEFNKFYAPFLLQEHVMLEAIKRQITFYNFLGITGEFDGSDGVLRFKQNFNGYVVRKMGTFRYYPQPLKYKTIQILKKLLRRS</sequence>
<keyword evidence="4" id="KW-0963">Cytoplasm</keyword>
<dbReference type="InterPro" id="IPR003447">
    <property type="entry name" value="FEMABX"/>
</dbReference>
<keyword evidence="8" id="KW-0012">Acyltransferase</keyword>
<keyword evidence="6" id="KW-0133">Cell shape</keyword>